<feature type="signal peptide" evidence="2">
    <location>
        <begin position="1"/>
        <end position="28"/>
    </location>
</feature>
<proteinExistence type="predicted"/>
<evidence type="ECO:0000256" key="1">
    <source>
        <dbReference type="SAM" id="MobiDB-lite"/>
    </source>
</evidence>
<evidence type="ECO:0000256" key="2">
    <source>
        <dbReference type="SAM" id="SignalP"/>
    </source>
</evidence>
<sequence length="582" mass="66305">MKGNTCRPSFKMITRKAILLMNFSCVHAWFHGTSLTRTAALVPVPQSFKVQPESLAYRRHLKLRASLNDNGHDEPMNVNKTNNTSKSTTRSKEGTASRTTPKAKSSSKSKRRKIETSTSSKSKKYSSNQHEQQRQELDEDGMNYAYNIPNTGYSLADQLENESPDGKERFVTTLTPIFDISEKSEEEDVEFLYNDEGFPIGVEKTNRIMKNHDANKQQLPHEGVARIDTVSSLGNPGEEPVRWLVSSWNPTEEMDDTKCQSYFMIDIPPYSDKLANEVRKFMDPAYSNANKEDTIVHQRARLDAILVTNQQCIHYDNSPGVYVTRKSDLEKWKKAFPEVKVIMYRLDVPRECRKSVTQVLDGYGPWGWDENVPVVGSTFVETGRPLTIEEWDDATKTKVLKWGQLPPEEEEDSMTDLDNGKESHDVLYSKEAIRQREENYPVLAIYTPGHTFGSLTYIFPRRGICCSGYALPLECPTATPDYFDDDDDYDFKSPYSQTTVVPQGPRLDYQGYLATSVSRPRQMSSALNLINDYIDRFKVVLPARGDLVFLDSGVETRKRDLMESVGLYRKIGEIYGRLGIVE</sequence>
<dbReference type="CDD" id="cd06262">
    <property type="entry name" value="metallo-hydrolase-like_MBL-fold"/>
    <property type="match status" value="1"/>
</dbReference>
<keyword evidence="2" id="KW-0732">Signal</keyword>
<evidence type="ECO:0000313" key="3">
    <source>
        <dbReference type="EMBL" id="KAL3802242.1"/>
    </source>
</evidence>
<evidence type="ECO:0000313" key="4">
    <source>
        <dbReference type="Proteomes" id="UP001516023"/>
    </source>
</evidence>
<comment type="caution">
    <text evidence="3">The sequence shown here is derived from an EMBL/GenBank/DDBJ whole genome shotgun (WGS) entry which is preliminary data.</text>
</comment>
<dbReference type="AlphaFoldDB" id="A0ABD3QPA2"/>
<name>A0ABD3QPA2_9STRA</name>
<feature type="chain" id="PRO_5044789986" description="Metallo-beta-lactamase domain-containing protein" evidence="2">
    <location>
        <begin position="29"/>
        <end position="582"/>
    </location>
</feature>
<dbReference type="Proteomes" id="UP001516023">
    <property type="component" value="Unassembled WGS sequence"/>
</dbReference>
<protein>
    <recommendedName>
        <fullName evidence="5">Metallo-beta-lactamase domain-containing protein</fullName>
    </recommendedName>
</protein>
<evidence type="ECO:0008006" key="5">
    <source>
        <dbReference type="Google" id="ProtNLM"/>
    </source>
</evidence>
<accession>A0ABD3QPA2</accession>
<feature type="compositionally biased region" description="Low complexity" evidence="1">
    <location>
        <begin position="79"/>
        <end position="88"/>
    </location>
</feature>
<organism evidence="3 4">
    <name type="scientific">Cyclotella cryptica</name>
    <dbReference type="NCBI Taxonomy" id="29204"/>
    <lineage>
        <taxon>Eukaryota</taxon>
        <taxon>Sar</taxon>
        <taxon>Stramenopiles</taxon>
        <taxon>Ochrophyta</taxon>
        <taxon>Bacillariophyta</taxon>
        <taxon>Coscinodiscophyceae</taxon>
        <taxon>Thalassiosirophycidae</taxon>
        <taxon>Stephanodiscales</taxon>
        <taxon>Stephanodiscaceae</taxon>
        <taxon>Cyclotella</taxon>
    </lineage>
</organism>
<gene>
    <name evidence="3" type="ORF">HJC23_001786</name>
</gene>
<keyword evidence="4" id="KW-1185">Reference proteome</keyword>
<reference evidence="3 4" key="1">
    <citation type="journal article" date="2020" name="G3 (Bethesda)">
        <title>Improved Reference Genome for Cyclotella cryptica CCMP332, a Model for Cell Wall Morphogenesis, Salinity Adaptation, and Lipid Production in Diatoms (Bacillariophyta).</title>
        <authorList>
            <person name="Roberts W.R."/>
            <person name="Downey K.M."/>
            <person name="Ruck E.C."/>
            <person name="Traller J.C."/>
            <person name="Alverson A.J."/>
        </authorList>
    </citation>
    <scope>NUCLEOTIDE SEQUENCE [LARGE SCALE GENOMIC DNA]</scope>
    <source>
        <strain evidence="3 4">CCMP332</strain>
    </source>
</reference>
<dbReference type="EMBL" id="JABMIG020000021">
    <property type="protein sequence ID" value="KAL3802242.1"/>
    <property type="molecule type" value="Genomic_DNA"/>
</dbReference>
<feature type="region of interest" description="Disordered" evidence="1">
    <location>
        <begin position="67"/>
        <end position="136"/>
    </location>
</feature>